<evidence type="ECO:0000256" key="2">
    <source>
        <dbReference type="ARBA" id="ARBA00022475"/>
    </source>
</evidence>
<sequence length="138" mass="14105">MRADTWDLVRRRVYLWTLTLTAIAAGSAAALAGAEQAWSVVAGALIGFVNLASLARAVVRLVAEVQADPQRGAGGGGGAGLALVRWPVAALATVAVLWYMPGRPEGLAAGVLAALAAFCLAALQSRADLSRDDPEPDA</sequence>
<comment type="subcellular location">
    <subcellularLocation>
        <location evidence="1">Cell membrane</location>
        <topology evidence="1">Multi-pass membrane protein</topology>
    </subcellularLocation>
</comment>
<dbReference type="EMBL" id="FOMX01000003">
    <property type="protein sequence ID" value="SFD66187.1"/>
    <property type="molecule type" value="Genomic_DNA"/>
</dbReference>
<name>A0A1I1U5W8_9BACT</name>
<evidence type="ECO:0000256" key="6">
    <source>
        <dbReference type="SAM" id="Phobius"/>
    </source>
</evidence>
<feature type="transmembrane region" description="Helical" evidence="6">
    <location>
        <begin position="80"/>
        <end position="100"/>
    </location>
</feature>
<keyword evidence="4 6" id="KW-1133">Transmembrane helix</keyword>
<dbReference type="AlphaFoldDB" id="A0A1I1U5W8"/>
<dbReference type="STRING" id="54.SAMN02745121_01000"/>
<feature type="transmembrane region" description="Helical" evidence="6">
    <location>
        <begin position="12"/>
        <end position="32"/>
    </location>
</feature>
<dbReference type="GO" id="GO:0005886">
    <property type="term" value="C:plasma membrane"/>
    <property type="evidence" value="ECO:0007669"/>
    <property type="project" value="UniProtKB-SubCell"/>
</dbReference>
<feature type="transmembrane region" description="Helical" evidence="6">
    <location>
        <begin position="38"/>
        <end position="59"/>
    </location>
</feature>
<keyword evidence="3 6" id="KW-0812">Transmembrane</keyword>
<evidence type="ECO:0000256" key="4">
    <source>
        <dbReference type="ARBA" id="ARBA00022989"/>
    </source>
</evidence>
<evidence type="ECO:0000256" key="1">
    <source>
        <dbReference type="ARBA" id="ARBA00004651"/>
    </source>
</evidence>
<gene>
    <name evidence="7" type="ORF">SAMN02745121_01000</name>
</gene>
<organism evidence="7 8">
    <name type="scientific">Nannocystis exedens</name>
    <dbReference type="NCBI Taxonomy" id="54"/>
    <lineage>
        <taxon>Bacteria</taxon>
        <taxon>Pseudomonadati</taxon>
        <taxon>Myxococcota</taxon>
        <taxon>Polyangia</taxon>
        <taxon>Nannocystales</taxon>
        <taxon>Nannocystaceae</taxon>
        <taxon>Nannocystis</taxon>
    </lineage>
</organism>
<dbReference type="RefSeq" id="WP_096329493.1">
    <property type="nucleotide sequence ID" value="NZ_FOMX01000003.1"/>
</dbReference>
<evidence type="ECO:0000313" key="7">
    <source>
        <dbReference type="EMBL" id="SFD66187.1"/>
    </source>
</evidence>
<keyword evidence="2" id="KW-1003">Cell membrane</keyword>
<protein>
    <submittedName>
        <fullName evidence="7">ATP synthase I chain</fullName>
    </submittedName>
</protein>
<accession>A0A1I1U5W8</accession>
<feature type="transmembrane region" description="Helical" evidence="6">
    <location>
        <begin position="106"/>
        <end position="123"/>
    </location>
</feature>
<evidence type="ECO:0000256" key="5">
    <source>
        <dbReference type="ARBA" id="ARBA00023136"/>
    </source>
</evidence>
<keyword evidence="8" id="KW-1185">Reference proteome</keyword>
<dbReference type="Proteomes" id="UP000199400">
    <property type="component" value="Unassembled WGS sequence"/>
</dbReference>
<dbReference type="InterPro" id="IPR005598">
    <property type="entry name" value="ATP_synth_I"/>
</dbReference>
<dbReference type="Pfam" id="PF03899">
    <property type="entry name" value="ATP-synt_I"/>
    <property type="match status" value="1"/>
</dbReference>
<evidence type="ECO:0000256" key="3">
    <source>
        <dbReference type="ARBA" id="ARBA00022692"/>
    </source>
</evidence>
<reference evidence="8" key="1">
    <citation type="submission" date="2016-10" db="EMBL/GenBank/DDBJ databases">
        <authorList>
            <person name="Varghese N."/>
            <person name="Submissions S."/>
        </authorList>
    </citation>
    <scope>NUCLEOTIDE SEQUENCE [LARGE SCALE GENOMIC DNA]</scope>
    <source>
        <strain evidence="8">ATCC 25963</strain>
    </source>
</reference>
<evidence type="ECO:0000313" key="8">
    <source>
        <dbReference type="Proteomes" id="UP000199400"/>
    </source>
</evidence>
<keyword evidence="5 6" id="KW-0472">Membrane</keyword>
<proteinExistence type="predicted"/>